<organism evidence="6 7">
    <name type="scientific">Comamonas nitrativorans</name>
    <dbReference type="NCBI Taxonomy" id="108437"/>
    <lineage>
        <taxon>Bacteria</taxon>
        <taxon>Pseudomonadati</taxon>
        <taxon>Pseudomonadota</taxon>
        <taxon>Betaproteobacteria</taxon>
        <taxon>Burkholderiales</taxon>
        <taxon>Comamonadaceae</taxon>
        <taxon>Comamonas</taxon>
    </lineage>
</organism>
<keyword evidence="6" id="KW-0282">Flagellum</keyword>
<evidence type="ECO:0000259" key="5">
    <source>
        <dbReference type="Pfam" id="PF00669"/>
    </source>
</evidence>
<comment type="subcellular location">
    <subcellularLocation>
        <location evidence="1">Bacterial flagellum</location>
    </subcellularLocation>
    <subcellularLocation>
        <location evidence="2">Secreted</location>
    </subcellularLocation>
</comment>
<sequence length="406" mass="43182">MSISRLGTANMYDRTITNINKQQSELADQMEHTSAGMRVIRASDDPVAAAQAERARNRLERIASDQRGLDAQTATITYGESTLGEINDALQEFRALMVQAGSGVYNQVQRDTLVEQLTSLRDQIAKYANRTDSNGLPLFRGLDTATGMPFPNDQEGIQSGQANNGEFFIANTLNGVQAFFSGRTGNGVLEIDPYSHAAGVPNQGKAHADIGVIKDPAAAAAVTTPIEITFQDNAGVMEYSVDGGTTWAAYKNGGAIEVAGMEVVIKGEPAAGDGFTIKPSTTISTFEALDRAIAAVRDNANADGSTAYGTLAHGITQSLTELDTALNRVSTVRGLAGDLLVQAERMGATLLAREEQTEAQRVAAEQYDAEGMVRAIAQMQTQQTAVSAALQSYASIQKLSLFNYIS</sequence>
<proteinExistence type="inferred from homology"/>
<dbReference type="PANTHER" id="PTHR42792:SF1">
    <property type="entry name" value="FLAGELLAR HOOK-ASSOCIATED PROTEIN 3"/>
    <property type="match status" value="1"/>
</dbReference>
<dbReference type="EMBL" id="JBHSEW010000005">
    <property type="protein sequence ID" value="MFC4622009.1"/>
    <property type="molecule type" value="Genomic_DNA"/>
</dbReference>
<name>A0ABV9GXY9_9BURK</name>
<feature type="domain" description="Flagellin N-terminal" evidence="5">
    <location>
        <begin position="8"/>
        <end position="142"/>
    </location>
</feature>
<dbReference type="Pfam" id="PF00669">
    <property type="entry name" value="Flagellin_N"/>
    <property type="match status" value="1"/>
</dbReference>
<keyword evidence="7" id="KW-1185">Reference proteome</keyword>
<evidence type="ECO:0000313" key="7">
    <source>
        <dbReference type="Proteomes" id="UP001595967"/>
    </source>
</evidence>
<dbReference type="InterPro" id="IPR001492">
    <property type="entry name" value="Flagellin"/>
</dbReference>
<evidence type="ECO:0000256" key="2">
    <source>
        <dbReference type="ARBA" id="ARBA00004613"/>
    </source>
</evidence>
<reference evidence="7" key="1">
    <citation type="journal article" date="2019" name="Int. J. Syst. Evol. Microbiol.">
        <title>The Global Catalogue of Microorganisms (GCM) 10K type strain sequencing project: providing services to taxonomists for standard genome sequencing and annotation.</title>
        <authorList>
            <consortium name="The Broad Institute Genomics Platform"/>
            <consortium name="The Broad Institute Genome Sequencing Center for Infectious Disease"/>
            <person name="Wu L."/>
            <person name="Ma J."/>
        </authorList>
    </citation>
    <scope>NUCLEOTIDE SEQUENCE [LARGE SCALE GENOMIC DNA]</scope>
    <source>
        <strain evidence="7">JCM 11650</strain>
    </source>
</reference>
<gene>
    <name evidence="6" type="primary">flgL</name>
    <name evidence="6" type="ORF">ACFO3A_07225</name>
</gene>
<evidence type="ECO:0000256" key="1">
    <source>
        <dbReference type="ARBA" id="ARBA00004365"/>
    </source>
</evidence>
<dbReference type="Gene3D" id="1.20.1330.10">
    <property type="entry name" value="f41 fragment of flagellin, N-terminal domain"/>
    <property type="match status" value="2"/>
</dbReference>
<dbReference type="Proteomes" id="UP001595967">
    <property type="component" value="Unassembled WGS sequence"/>
</dbReference>
<dbReference type="PRINTS" id="PR00207">
    <property type="entry name" value="FLAGELLIN"/>
</dbReference>
<dbReference type="InterPro" id="IPR013384">
    <property type="entry name" value="Flagell_FlgL"/>
</dbReference>
<comment type="caution">
    <text evidence="6">The sequence shown here is derived from an EMBL/GenBank/DDBJ whole genome shotgun (WGS) entry which is preliminary data.</text>
</comment>
<evidence type="ECO:0000256" key="3">
    <source>
        <dbReference type="ARBA" id="ARBA00005709"/>
    </source>
</evidence>
<dbReference type="SUPFAM" id="SSF64518">
    <property type="entry name" value="Phase 1 flagellin"/>
    <property type="match status" value="1"/>
</dbReference>
<evidence type="ECO:0000313" key="6">
    <source>
        <dbReference type="EMBL" id="MFC4622009.1"/>
    </source>
</evidence>
<keyword evidence="6" id="KW-0969">Cilium</keyword>
<protein>
    <submittedName>
        <fullName evidence="6">Flagellar hook-associated protein FlgL</fullName>
    </submittedName>
</protein>
<dbReference type="InterPro" id="IPR001029">
    <property type="entry name" value="Flagellin_N"/>
</dbReference>
<keyword evidence="6" id="KW-0966">Cell projection</keyword>
<dbReference type="PANTHER" id="PTHR42792">
    <property type="entry name" value="FLAGELLIN"/>
    <property type="match status" value="1"/>
</dbReference>
<dbReference type="NCBIfam" id="TIGR02550">
    <property type="entry name" value="flagell_flgL"/>
    <property type="match status" value="1"/>
</dbReference>
<evidence type="ECO:0000256" key="4">
    <source>
        <dbReference type="ARBA" id="ARBA00023143"/>
    </source>
</evidence>
<comment type="similarity">
    <text evidence="3">Belongs to the bacterial flagellin family.</text>
</comment>
<accession>A0ABV9GXY9</accession>
<keyword evidence="4" id="KW-0975">Bacterial flagellum</keyword>
<dbReference type="RefSeq" id="WP_377725248.1">
    <property type="nucleotide sequence ID" value="NZ_JBHSEW010000005.1"/>
</dbReference>